<dbReference type="InterPro" id="IPR041070">
    <property type="entry name" value="JHD"/>
</dbReference>
<dbReference type="Proteomes" id="UP000243686">
    <property type="component" value="Unassembled WGS sequence"/>
</dbReference>
<dbReference type="Pfam" id="PF02373">
    <property type="entry name" value="JmjC"/>
    <property type="match status" value="1"/>
</dbReference>
<evidence type="ECO:0000256" key="2">
    <source>
        <dbReference type="ARBA" id="ARBA00022723"/>
    </source>
</evidence>
<evidence type="ECO:0000259" key="11">
    <source>
        <dbReference type="PROSITE" id="PS51184"/>
    </source>
</evidence>
<dbReference type="EMBL" id="KV894608">
    <property type="protein sequence ID" value="OON18028.1"/>
    <property type="molecule type" value="Genomic_DNA"/>
</dbReference>
<evidence type="ECO:0000256" key="6">
    <source>
        <dbReference type="ARBA" id="ARBA00023004"/>
    </source>
</evidence>
<feature type="region of interest" description="Disordered" evidence="10">
    <location>
        <begin position="425"/>
        <end position="519"/>
    </location>
</feature>
<comment type="subcellular location">
    <subcellularLocation>
        <location evidence="1">Nucleus</location>
    </subcellularLocation>
</comment>
<keyword evidence="6" id="KW-0408">Iron</keyword>
<keyword evidence="8" id="KW-0804">Transcription</keyword>
<feature type="non-terminal residue" evidence="12">
    <location>
        <position position="519"/>
    </location>
</feature>
<keyword evidence="3" id="KW-0156">Chromatin regulator</keyword>
<name>A0A1S8WUB3_OPIVI</name>
<keyword evidence="5" id="KW-0560">Oxidoreductase</keyword>
<evidence type="ECO:0000256" key="3">
    <source>
        <dbReference type="ARBA" id="ARBA00022853"/>
    </source>
</evidence>
<dbReference type="GO" id="GO:0005634">
    <property type="term" value="C:nucleus"/>
    <property type="evidence" value="ECO:0007669"/>
    <property type="project" value="UniProtKB-SubCell"/>
</dbReference>
<keyword evidence="13" id="KW-1185">Reference proteome</keyword>
<proteinExistence type="predicted"/>
<dbReference type="GO" id="GO:0046872">
    <property type="term" value="F:metal ion binding"/>
    <property type="evidence" value="ECO:0007669"/>
    <property type="project" value="UniProtKB-KW"/>
</dbReference>
<dbReference type="SMART" id="SM00558">
    <property type="entry name" value="JmjC"/>
    <property type="match status" value="1"/>
</dbReference>
<evidence type="ECO:0000256" key="4">
    <source>
        <dbReference type="ARBA" id="ARBA00022964"/>
    </source>
</evidence>
<evidence type="ECO:0000256" key="9">
    <source>
        <dbReference type="ARBA" id="ARBA00023242"/>
    </source>
</evidence>
<dbReference type="GO" id="GO:0006325">
    <property type="term" value="P:chromatin organization"/>
    <property type="evidence" value="ECO:0007669"/>
    <property type="project" value="UniProtKB-KW"/>
</dbReference>
<accession>A0A1S8WUB3</accession>
<evidence type="ECO:0000313" key="13">
    <source>
        <dbReference type="Proteomes" id="UP000243686"/>
    </source>
</evidence>
<protein>
    <submittedName>
        <fullName evidence="12">JmjC domain protein</fullName>
    </submittedName>
</protein>
<dbReference type="Pfam" id="PF17811">
    <property type="entry name" value="JHD"/>
    <property type="match status" value="1"/>
</dbReference>
<dbReference type="Gene3D" id="2.60.120.650">
    <property type="entry name" value="Cupin"/>
    <property type="match status" value="1"/>
</dbReference>
<dbReference type="InterPro" id="IPR050690">
    <property type="entry name" value="JHDM1_Histone_Demethylase"/>
</dbReference>
<dbReference type="GO" id="GO:0051213">
    <property type="term" value="F:dioxygenase activity"/>
    <property type="evidence" value="ECO:0007669"/>
    <property type="project" value="UniProtKB-KW"/>
</dbReference>
<dbReference type="InterPro" id="IPR003347">
    <property type="entry name" value="JmjC_dom"/>
</dbReference>
<feature type="domain" description="JmjC" evidence="11">
    <location>
        <begin position="129"/>
        <end position="318"/>
    </location>
</feature>
<reference evidence="12 13" key="1">
    <citation type="submission" date="2015-03" db="EMBL/GenBank/DDBJ databases">
        <title>Draft genome of the nematode, Opisthorchis viverrini.</title>
        <authorList>
            <person name="Mitreva M."/>
        </authorList>
    </citation>
    <scope>NUCLEOTIDE SEQUENCE [LARGE SCALE GENOMIC DNA]</scope>
    <source>
        <strain evidence="12">Khon Kaen</strain>
    </source>
</reference>
<organism evidence="12 13">
    <name type="scientific">Opisthorchis viverrini</name>
    <name type="common">Southeast Asian liver fluke</name>
    <dbReference type="NCBI Taxonomy" id="6198"/>
    <lineage>
        <taxon>Eukaryota</taxon>
        <taxon>Metazoa</taxon>
        <taxon>Spiralia</taxon>
        <taxon>Lophotrochozoa</taxon>
        <taxon>Platyhelminthes</taxon>
        <taxon>Trematoda</taxon>
        <taxon>Digenea</taxon>
        <taxon>Opisthorchiida</taxon>
        <taxon>Opisthorchiata</taxon>
        <taxon>Opisthorchiidae</taxon>
        <taxon>Opisthorchis</taxon>
    </lineage>
</organism>
<sequence length="519" mass="58923">MPLSGSEEFIEELLQRTFRSTEGHVQVMKGCDVNGHSLICDGFNMPILVTEKDGLRMRVPPENFMPEDLLKFMGINCFSGRNCHIDPNFIVDVIDVRLQAEVQMALGDFVGHFVSKHRVRLLNMLSLEFSQTSLSKLVEPPHVVSELSLISNCWITAPDDEFGEVSDDGSSVTSIPSVQKYCLMSMKGSYTDFHIDFGGSSVWYHVVWVRHFAYVYNILQGEKIFYLIPPTHENRRAYWRWIWNPDHRTIFLPDLLGVPKDEPKPPVFELHVGPGQTILLPAGWIHAVYTPSDCLVFGGNFLSELHIPIQLSVYRMEQKSETPRKFQFPNFEKIHWFVADCIAGRLTNALYDNREPAAYEIEAAHALAKVLPRWLEKRLTLPPDERLYYLPSRATMELSYSQLIDKLEELSSILLPTPCKGRCSSIKPEKSKLDHSDKHSSGKSKSSVHEETVKQRSVYPSSTPKRSAGGGLGWLPDRAMRQKSSDVDQTVTGNQPVTEDQDILEALPELNESRLIGDH</sequence>
<dbReference type="PROSITE" id="PS51184">
    <property type="entry name" value="JMJC"/>
    <property type="match status" value="1"/>
</dbReference>
<keyword evidence="4" id="KW-0223">Dioxygenase</keyword>
<dbReference type="AlphaFoldDB" id="A0A1S8WUB3"/>
<keyword evidence="9" id="KW-0539">Nucleus</keyword>
<evidence type="ECO:0000313" key="12">
    <source>
        <dbReference type="EMBL" id="OON18028.1"/>
    </source>
</evidence>
<gene>
    <name evidence="12" type="ORF">X801_06125</name>
</gene>
<dbReference type="SUPFAM" id="SSF51197">
    <property type="entry name" value="Clavaminate synthase-like"/>
    <property type="match status" value="1"/>
</dbReference>
<evidence type="ECO:0000256" key="1">
    <source>
        <dbReference type="ARBA" id="ARBA00004123"/>
    </source>
</evidence>
<feature type="compositionally biased region" description="Basic and acidic residues" evidence="10">
    <location>
        <begin position="427"/>
        <end position="440"/>
    </location>
</feature>
<evidence type="ECO:0000256" key="5">
    <source>
        <dbReference type="ARBA" id="ARBA00023002"/>
    </source>
</evidence>
<evidence type="ECO:0000256" key="8">
    <source>
        <dbReference type="ARBA" id="ARBA00023163"/>
    </source>
</evidence>
<dbReference type="PANTHER" id="PTHR23123">
    <property type="entry name" value="PHD/F-BOX CONTAINING PROTEIN"/>
    <property type="match status" value="1"/>
</dbReference>
<dbReference type="Gene3D" id="1.20.58.1360">
    <property type="match status" value="1"/>
</dbReference>
<keyword evidence="7" id="KW-0805">Transcription regulation</keyword>
<keyword evidence="2" id="KW-0479">Metal-binding</keyword>
<feature type="compositionally biased region" description="Polar residues" evidence="10">
    <location>
        <begin position="487"/>
        <end position="498"/>
    </location>
</feature>
<evidence type="ECO:0000256" key="10">
    <source>
        <dbReference type="SAM" id="MobiDB-lite"/>
    </source>
</evidence>
<evidence type="ECO:0000256" key="7">
    <source>
        <dbReference type="ARBA" id="ARBA00023015"/>
    </source>
</evidence>